<gene>
    <name evidence="7" type="primary">ERD1</name>
    <name evidence="7" type="ORF">PRK78_005546</name>
</gene>
<dbReference type="PANTHER" id="PTHR10783">
    <property type="entry name" value="XENOTROPIC AND POLYTROPIC RETROVIRUS RECEPTOR 1-RELATED"/>
    <property type="match status" value="1"/>
</dbReference>
<keyword evidence="8" id="KW-1185">Reference proteome</keyword>
<comment type="subcellular location">
    <subcellularLocation>
        <location evidence="1">Membrane</location>
        <topology evidence="1">Multi-pass membrane protein</topology>
    </subcellularLocation>
</comment>
<protein>
    <submittedName>
        <fullName evidence="7">Protein-ER retention protein</fullName>
    </submittedName>
</protein>
<keyword evidence="2 5" id="KW-0812">Transmembrane</keyword>
<feature type="domain" description="EXS" evidence="6">
    <location>
        <begin position="190"/>
        <end position="426"/>
    </location>
</feature>
<dbReference type="PANTHER" id="PTHR10783:SF46">
    <property type="entry name" value="PROTEIN ERD1 HOMOLOG 2"/>
    <property type="match status" value="1"/>
</dbReference>
<evidence type="ECO:0000256" key="4">
    <source>
        <dbReference type="ARBA" id="ARBA00023136"/>
    </source>
</evidence>
<dbReference type="InterPro" id="IPR004342">
    <property type="entry name" value="EXS_C"/>
</dbReference>
<keyword evidence="4 5" id="KW-0472">Membrane</keyword>
<name>A0AAF0DJZ1_9EURO</name>
<keyword evidence="3 5" id="KW-1133">Transmembrane helix</keyword>
<organism evidence="7 8">
    <name type="scientific">Emydomyces testavorans</name>
    <dbReference type="NCBI Taxonomy" id="2070801"/>
    <lineage>
        <taxon>Eukaryota</taxon>
        <taxon>Fungi</taxon>
        <taxon>Dikarya</taxon>
        <taxon>Ascomycota</taxon>
        <taxon>Pezizomycotina</taxon>
        <taxon>Eurotiomycetes</taxon>
        <taxon>Eurotiomycetidae</taxon>
        <taxon>Onygenales</taxon>
        <taxon>Nannizziopsiaceae</taxon>
        <taxon>Emydomyces</taxon>
    </lineage>
</organism>
<evidence type="ECO:0000313" key="7">
    <source>
        <dbReference type="EMBL" id="WEW60062.1"/>
    </source>
</evidence>
<evidence type="ECO:0000256" key="5">
    <source>
        <dbReference type="SAM" id="Phobius"/>
    </source>
</evidence>
<dbReference type="GO" id="GO:0016020">
    <property type="term" value="C:membrane"/>
    <property type="evidence" value="ECO:0007669"/>
    <property type="project" value="UniProtKB-SubCell"/>
</dbReference>
<dbReference type="EMBL" id="CP120629">
    <property type="protein sequence ID" value="WEW60062.1"/>
    <property type="molecule type" value="Genomic_DNA"/>
</dbReference>
<evidence type="ECO:0000256" key="1">
    <source>
        <dbReference type="ARBA" id="ARBA00004141"/>
    </source>
</evidence>
<dbReference type="PROSITE" id="PS51380">
    <property type="entry name" value="EXS"/>
    <property type="match status" value="1"/>
</dbReference>
<proteinExistence type="predicted"/>
<dbReference type="GO" id="GO:0005737">
    <property type="term" value="C:cytoplasm"/>
    <property type="evidence" value="ECO:0007669"/>
    <property type="project" value="TreeGrafter"/>
</dbReference>
<evidence type="ECO:0000259" key="6">
    <source>
        <dbReference type="PROSITE" id="PS51380"/>
    </source>
</evidence>
<sequence length="426" mass="48802">MDPDHHASVNLEGFNLILPLPYRVAVILVAGVWGWGLNLHYLSALKIDVPALIRYPSRSSAGSVPVYKSAYHLATLLSIPLALSLLLFWTVTYRTPELVLAWEIVPQSSLLIFAVLLFFPLHRFSRAGRHRLLVTLKRVSLGGLAEAQDGKFGDILFADVLTSYAKVFGDLFVSSCMYFSSRGSSTGIPDPVCGGHFAVPLLIAVPSMIRLRQCLIEYYRVRKRGNRNIDGWGGQHLANALKYATAFPVIILTALQRSYNPSRLRMSEASLHNLWILSSLIQSFFTFYWDVSKDWDLSLFSDLSRQFRRLPYRQYTNSSSALHEDSLDPDRPFGLRYHRFFHANQIYYAAILIDFILRFTWVSRLSVRLNWINDLESGVFVLMFLEVARRWMWIFLRVETEWVRSTRGPAPDDILLGEFTPKIDED</sequence>
<feature type="transmembrane region" description="Helical" evidence="5">
    <location>
        <begin position="104"/>
        <end position="121"/>
    </location>
</feature>
<evidence type="ECO:0000256" key="2">
    <source>
        <dbReference type="ARBA" id="ARBA00022692"/>
    </source>
</evidence>
<dbReference type="Proteomes" id="UP001219355">
    <property type="component" value="Chromosome 3"/>
</dbReference>
<evidence type="ECO:0000313" key="8">
    <source>
        <dbReference type="Proteomes" id="UP001219355"/>
    </source>
</evidence>
<dbReference type="Pfam" id="PF03124">
    <property type="entry name" value="EXS"/>
    <property type="match status" value="1"/>
</dbReference>
<dbReference type="AlphaFoldDB" id="A0AAF0DJZ1"/>
<reference evidence="7" key="1">
    <citation type="submission" date="2023-03" db="EMBL/GenBank/DDBJ databases">
        <title>Emydomyces testavorans Genome Sequence.</title>
        <authorList>
            <person name="Hoyer L."/>
        </authorList>
    </citation>
    <scope>NUCLEOTIDE SEQUENCE</scope>
    <source>
        <strain evidence="7">16-2883</strain>
    </source>
</reference>
<feature type="transmembrane region" description="Helical" evidence="5">
    <location>
        <begin position="70"/>
        <end position="92"/>
    </location>
</feature>
<feature type="transmembrane region" description="Helical" evidence="5">
    <location>
        <begin position="20"/>
        <end position="37"/>
    </location>
</feature>
<accession>A0AAF0DJZ1</accession>
<evidence type="ECO:0000256" key="3">
    <source>
        <dbReference type="ARBA" id="ARBA00022989"/>
    </source>
</evidence>